<dbReference type="Pfam" id="PF02911">
    <property type="entry name" value="Formyl_trans_C"/>
    <property type="match status" value="1"/>
</dbReference>
<proteinExistence type="predicted"/>
<sequence>MAKERPRAVFISSHVFGAEFLAGMLARNKQTSEGISFELVVTVQPSPAISTVGVVSLDRLAAEHSIPHLAVPTVKSPALAAQIHTKQPDYILAIGLSELLPAYILDIPMQVHGARSRHSSAHGVLGVHPTLLPQGRGRAPIPWTIIKGLKKTGITAFMLEEDADSGGIVRQQEMKLAEHETATSLFQAMSKMHGRLGVELLPALAKRTLTWIDQDTSQVSVWPRRYPEDGLISFSQSTASVDRLIRGLTKPYPGAFFYYRDQKIVVNSAIPTIQGHGVPTGQIIEVNSLGLPIVACGDGYIECIDIEVSDTFNFQVGESVEPRRN</sequence>
<dbReference type="InterPro" id="IPR005793">
    <property type="entry name" value="Formyl_trans_C"/>
</dbReference>
<organism evidence="3 4">
    <name type="scientific">Actinomadura soli</name>
    <dbReference type="NCBI Taxonomy" id="2508997"/>
    <lineage>
        <taxon>Bacteria</taxon>
        <taxon>Bacillati</taxon>
        <taxon>Actinomycetota</taxon>
        <taxon>Actinomycetes</taxon>
        <taxon>Streptosporangiales</taxon>
        <taxon>Thermomonosporaceae</taxon>
        <taxon>Actinomadura</taxon>
    </lineage>
</organism>
<comment type="caution">
    <text evidence="3">The sequence shown here is derived from an EMBL/GenBank/DDBJ whole genome shotgun (WGS) entry which is preliminary data.</text>
</comment>
<feature type="domain" description="Formyl transferase N-terminal" evidence="1">
    <location>
        <begin position="73"/>
        <end position="194"/>
    </location>
</feature>
<name>A0A5C4J907_9ACTN</name>
<keyword evidence="4" id="KW-1185">Reference proteome</keyword>
<dbReference type="Proteomes" id="UP000309174">
    <property type="component" value="Unassembled WGS sequence"/>
</dbReference>
<dbReference type="PANTHER" id="PTHR11138:SF5">
    <property type="entry name" value="METHIONYL-TRNA FORMYLTRANSFERASE, MITOCHONDRIAL"/>
    <property type="match status" value="1"/>
</dbReference>
<evidence type="ECO:0000259" key="1">
    <source>
        <dbReference type="Pfam" id="PF00551"/>
    </source>
</evidence>
<dbReference type="AlphaFoldDB" id="A0A5C4J907"/>
<evidence type="ECO:0000259" key="2">
    <source>
        <dbReference type="Pfam" id="PF02911"/>
    </source>
</evidence>
<dbReference type="Pfam" id="PF00551">
    <property type="entry name" value="Formyl_trans_N"/>
    <property type="match status" value="1"/>
</dbReference>
<dbReference type="InterPro" id="IPR002376">
    <property type="entry name" value="Formyl_transf_N"/>
</dbReference>
<evidence type="ECO:0000313" key="4">
    <source>
        <dbReference type="Proteomes" id="UP000309174"/>
    </source>
</evidence>
<dbReference type="OrthoDB" id="9802815at2"/>
<dbReference type="EMBL" id="VCKW01000105">
    <property type="protein sequence ID" value="TMQ96804.1"/>
    <property type="molecule type" value="Genomic_DNA"/>
</dbReference>
<evidence type="ECO:0000313" key="3">
    <source>
        <dbReference type="EMBL" id="TMQ96804.1"/>
    </source>
</evidence>
<dbReference type="Gene3D" id="3.40.50.12230">
    <property type="match status" value="1"/>
</dbReference>
<reference evidence="3 4" key="1">
    <citation type="submission" date="2019-05" db="EMBL/GenBank/DDBJ databases">
        <title>Draft genome sequence of Actinomadura sp. 14C53.</title>
        <authorList>
            <person name="Saricaoglu S."/>
            <person name="Isik K."/>
        </authorList>
    </citation>
    <scope>NUCLEOTIDE SEQUENCE [LARGE SCALE GENOMIC DNA]</scope>
    <source>
        <strain evidence="3 4">14C53</strain>
    </source>
</reference>
<dbReference type="InterPro" id="IPR011034">
    <property type="entry name" value="Formyl_transferase-like_C_sf"/>
</dbReference>
<gene>
    <name evidence="3" type="ORF">ETD83_20830</name>
</gene>
<accession>A0A5C4J907</accession>
<dbReference type="SUPFAM" id="SSF50486">
    <property type="entry name" value="FMT C-terminal domain-like"/>
    <property type="match status" value="1"/>
</dbReference>
<dbReference type="RefSeq" id="WP_138646815.1">
    <property type="nucleotide sequence ID" value="NZ_VCKW01000105.1"/>
</dbReference>
<dbReference type="PANTHER" id="PTHR11138">
    <property type="entry name" value="METHIONYL-TRNA FORMYLTRANSFERASE"/>
    <property type="match status" value="1"/>
</dbReference>
<evidence type="ECO:0008006" key="5">
    <source>
        <dbReference type="Google" id="ProtNLM"/>
    </source>
</evidence>
<dbReference type="GO" id="GO:0005829">
    <property type="term" value="C:cytosol"/>
    <property type="evidence" value="ECO:0007669"/>
    <property type="project" value="TreeGrafter"/>
</dbReference>
<protein>
    <recommendedName>
        <fullName evidence="5">Methionyl-tRNA formyltransferase</fullName>
    </recommendedName>
</protein>
<feature type="domain" description="Formyl transferase C-terminal" evidence="2">
    <location>
        <begin position="227"/>
        <end position="306"/>
    </location>
</feature>
<dbReference type="GO" id="GO:0004479">
    <property type="term" value="F:methionyl-tRNA formyltransferase activity"/>
    <property type="evidence" value="ECO:0007669"/>
    <property type="project" value="TreeGrafter"/>
</dbReference>
<dbReference type="InterPro" id="IPR036477">
    <property type="entry name" value="Formyl_transf_N_sf"/>
</dbReference>
<dbReference type="SUPFAM" id="SSF53328">
    <property type="entry name" value="Formyltransferase"/>
    <property type="match status" value="1"/>
</dbReference>